<dbReference type="HOGENOM" id="CLU_3031018_0_0_6"/>
<sequence>MAFPPLAICELANELLTQVTHGCATPFDKRGGNGNSLMRNLSESHFKSPGQLTIN</sequence>
<evidence type="ECO:0000313" key="2">
    <source>
        <dbReference type="EMBL" id="BAP54555.1"/>
    </source>
</evidence>
<gene>
    <name evidence="2" type="ORF">THII_0258</name>
</gene>
<dbReference type="AlphaFoldDB" id="A0A090AIC1"/>
<protein>
    <submittedName>
        <fullName evidence="2">Uncharacterized protein</fullName>
    </submittedName>
</protein>
<dbReference type="EMBL" id="AP014633">
    <property type="protein sequence ID" value="BAP54555.1"/>
    <property type="molecule type" value="Genomic_DNA"/>
</dbReference>
<keyword evidence="3" id="KW-1185">Reference proteome</keyword>
<feature type="region of interest" description="Disordered" evidence="1">
    <location>
        <begin position="27"/>
        <end position="55"/>
    </location>
</feature>
<evidence type="ECO:0000256" key="1">
    <source>
        <dbReference type="SAM" id="MobiDB-lite"/>
    </source>
</evidence>
<reference evidence="2" key="1">
    <citation type="journal article" date="2014" name="ISME J.">
        <title>Ecophysiology of Thioploca ingrica as revealed by the complete genome sequence supplemented with proteomic evidence.</title>
        <authorList>
            <person name="Kojima H."/>
            <person name="Ogura Y."/>
            <person name="Yamamoto N."/>
            <person name="Togashi T."/>
            <person name="Mori H."/>
            <person name="Watanabe T."/>
            <person name="Nemoto F."/>
            <person name="Kurokawa K."/>
            <person name="Hayashi T."/>
            <person name="Fukui M."/>
        </authorList>
    </citation>
    <scope>NUCLEOTIDE SEQUENCE [LARGE SCALE GENOMIC DNA]</scope>
</reference>
<accession>A0A090AIC1</accession>
<evidence type="ECO:0000313" key="3">
    <source>
        <dbReference type="Proteomes" id="UP000031623"/>
    </source>
</evidence>
<organism evidence="2 3">
    <name type="scientific">Thioploca ingrica</name>
    <dbReference type="NCBI Taxonomy" id="40754"/>
    <lineage>
        <taxon>Bacteria</taxon>
        <taxon>Pseudomonadati</taxon>
        <taxon>Pseudomonadota</taxon>
        <taxon>Gammaproteobacteria</taxon>
        <taxon>Thiotrichales</taxon>
        <taxon>Thiotrichaceae</taxon>
        <taxon>Thioploca</taxon>
    </lineage>
</organism>
<name>A0A090AIC1_9GAMM</name>
<proteinExistence type="predicted"/>
<dbReference type="Proteomes" id="UP000031623">
    <property type="component" value="Chromosome"/>
</dbReference>
<dbReference type="KEGG" id="tig:THII_0258"/>